<feature type="compositionally biased region" description="Polar residues" evidence="1">
    <location>
        <begin position="22"/>
        <end position="34"/>
    </location>
</feature>
<dbReference type="GO" id="GO:0000086">
    <property type="term" value="P:G2/M transition of mitotic cell cycle"/>
    <property type="evidence" value="ECO:0007669"/>
    <property type="project" value="TreeGrafter"/>
</dbReference>
<dbReference type="EMBL" id="UZAI01018476">
    <property type="protein sequence ID" value="VDP37351.1"/>
    <property type="molecule type" value="Genomic_DNA"/>
</dbReference>
<dbReference type="InterPro" id="IPR036873">
    <property type="entry name" value="Rhodanese-like_dom_sf"/>
</dbReference>
<proteinExistence type="predicted"/>
<dbReference type="PANTHER" id="PTHR10828">
    <property type="entry name" value="M-PHASE INDUCER PHOSPHATASE DUAL SPECIFICITY PHOSPHATASE CDC25"/>
    <property type="match status" value="1"/>
</dbReference>
<dbReference type="STRING" id="48269.A0A183MXS1"/>
<dbReference type="GO" id="GO:0005634">
    <property type="term" value="C:nucleus"/>
    <property type="evidence" value="ECO:0007669"/>
    <property type="project" value="TreeGrafter"/>
</dbReference>
<dbReference type="PANTHER" id="PTHR10828:SF17">
    <property type="entry name" value="PROTEIN-TYROSINE-PHOSPHATASE"/>
    <property type="match status" value="1"/>
</dbReference>
<protein>
    <submittedName>
        <fullName evidence="2">Uncharacterized protein</fullName>
    </submittedName>
</protein>
<keyword evidence="3" id="KW-1185">Reference proteome</keyword>
<dbReference type="GO" id="GO:0110032">
    <property type="term" value="P:positive regulation of G2/MI transition of meiotic cell cycle"/>
    <property type="evidence" value="ECO:0007669"/>
    <property type="project" value="TreeGrafter"/>
</dbReference>
<accession>A0A183MXS1</accession>
<dbReference type="GO" id="GO:0005737">
    <property type="term" value="C:cytoplasm"/>
    <property type="evidence" value="ECO:0007669"/>
    <property type="project" value="TreeGrafter"/>
</dbReference>
<organism evidence="2 3">
    <name type="scientific">Schistosoma margrebowiei</name>
    <dbReference type="NCBI Taxonomy" id="48269"/>
    <lineage>
        <taxon>Eukaryota</taxon>
        <taxon>Metazoa</taxon>
        <taxon>Spiralia</taxon>
        <taxon>Lophotrochozoa</taxon>
        <taxon>Platyhelminthes</taxon>
        <taxon>Trematoda</taxon>
        <taxon>Digenea</taxon>
        <taxon>Strigeidida</taxon>
        <taxon>Schistosomatoidea</taxon>
        <taxon>Schistosomatidae</taxon>
        <taxon>Schistosoma</taxon>
    </lineage>
</organism>
<dbReference type="SMART" id="SM00450">
    <property type="entry name" value="RHOD"/>
    <property type="match status" value="1"/>
</dbReference>
<dbReference type="PROSITE" id="PS50206">
    <property type="entry name" value="RHODANESE_3"/>
    <property type="match status" value="1"/>
</dbReference>
<evidence type="ECO:0000313" key="3">
    <source>
        <dbReference type="Proteomes" id="UP000277204"/>
    </source>
</evidence>
<dbReference type="GO" id="GO:0004725">
    <property type="term" value="F:protein tyrosine phosphatase activity"/>
    <property type="evidence" value="ECO:0007669"/>
    <property type="project" value="TreeGrafter"/>
</dbReference>
<dbReference type="Gene3D" id="3.40.250.10">
    <property type="entry name" value="Rhodanese-like domain"/>
    <property type="match status" value="1"/>
</dbReference>
<dbReference type="Pfam" id="PF00581">
    <property type="entry name" value="Rhodanese"/>
    <property type="match status" value="1"/>
</dbReference>
<evidence type="ECO:0000313" key="2">
    <source>
        <dbReference type="EMBL" id="VDP37351.1"/>
    </source>
</evidence>
<dbReference type="AlphaFoldDB" id="A0A183MXS1"/>
<feature type="region of interest" description="Disordered" evidence="1">
    <location>
        <begin position="15"/>
        <end position="34"/>
    </location>
</feature>
<dbReference type="SUPFAM" id="SSF52821">
    <property type="entry name" value="Rhodanese/Cell cycle control phosphatase"/>
    <property type="match status" value="1"/>
</dbReference>
<dbReference type="InterPro" id="IPR001763">
    <property type="entry name" value="Rhodanese-like_dom"/>
</dbReference>
<name>A0A183MXS1_9TREM</name>
<evidence type="ECO:0000256" key="1">
    <source>
        <dbReference type="SAM" id="MobiDB-lite"/>
    </source>
</evidence>
<sequence>MIVLVSMARLVDHNRKARPPLQGSSSGCGTSNSVENIQRTFSDTTPLSLQNQLNQSSENKKYNLNLISGFTESDDKENHESPGSRRMLIPYEIMGNHDCLPESQYENDLCFPNSLDHYDVWTLNNGLHSPWPSIEVDQLANWLIEMKSMILKKSSIFPKSLCTLSHSFSSNSTSSSSCSSSSSSSCSSCSYWSSSSSSEFTRPNAEQLNSKCNKRSKCCLQKLRYKHKLQNQQKMITLSKLKMNPKHFVIIDCRYPYEYNAGHIYSAINLSDWPNLYQYFFGIKHQSIETTEMDLSNSLYSTEQLIKPKPSHIIFILYCEFSTKRAPQLFYLLRNHDRALHFTSYPALNYPFVYILHGGYSTFYKNYPYLCEPCHYLQMHSRPDLLSIWHKHCKLVNRQSMNSNSQVYPHKNHHEMLNTHTSINQSTNRNIKVPFKSITNLFQQEEKIEENNLFH</sequence>
<dbReference type="Proteomes" id="UP000277204">
    <property type="component" value="Unassembled WGS sequence"/>
</dbReference>
<gene>
    <name evidence="2" type="ORF">SMRZ_LOCUS20846</name>
</gene>
<reference evidence="2 3" key="1">
    <citation type="submission" date="2018-11" db="EMBL/GenBank/DDBJ databases">
        <authorList>
            <consortium name="Pathogen Informatics"/>
        </authorList>
    </citation>
    <scope>NUCLEOTIDE SEQUENCE [LARGE SCALE GENOMIC DNA]</scope>
    <source>
        <strain evidence="2 3">Zambia</strain>
    </source>
</reference>
<dbReference type="GO" id="GO:0010971">
    <property type="term" value="P:positive regulation of G2/M transition of mitotic cell cycle"/>
    <property type="evidence" value="ECO:0007669"/>
    <property type="project" value="TreeGrafter"/>
</dbReference>